<feature type="region of interest" description="Disordered" evidence="1">
    <location>
        <begin position="68"/>
        <end position="94"/>
    </location>
</feature>
<evidence type="ECO:0000313" key="3">
    <source>
        <dbReference type="Proteomes" id="UP001165160"/>
    </source>
</evidence>
<name>A0A9W7BB34_9STRA</name>
<dbReference type="AlphaFoldDB" id="A0A9W7BB34"/>
<protein>
    <submittedName>
        <fullName evidence="2">Uncharacterized protein</fullName>
    </submittedName>
</protein>
<evidence type="ECO:0000256" key="1">
    <source>
        <dbReference type="SAM" id="MobiDB-lite"/>
    </source>
</evidence>
<evidence type="ECO:0000313" key="2">
    <source>
        <dbReference type="EMBL" id="GMH87366.1"/>
    </source>
</evidence>
<organism evidence="2 3">
    <name type="scientific">Triparma verrucosa</name>
    <dbReference type="NCBI Taxonomy" id="1606542"/>
    <lineage>
        <taxon>Eukaryota</taxon>
        <taxon>Sar</taxon>
        <taxon>Stramenopiles</taxon>
        <taxon>Ochrophyta</taxon>
        <taxon>Bolidophyceae</taxon>
        <taxon>Parmales</taxon>
        <taxon>Triparmaceae</taxon>
        <taxon>Triparma</taxon>
    </lineage>
</organism>
<sequence>MEFPFSKTSQFYLPHPSSDNTVVSLVINVPQSELDWFNEGPSDSEELSKYSTIVKVVNEMIIPRVKISSADEQTSSKKKDQPPNMIPTSSFLSERDPTASDMLLEYSIAKVKNYGMVNGKDVSFEVVIEVRREIEND</sequence>
<comment type="caution">
    <text evidence="2">The sequence shown here is derived from an EMBL/GenBank/DDBJ whole genome shotgun (WGS) entry which is preliminary data.</text>
</comment>
<dbReference type="Proteomes" id="UP001165160">
    <property type="component" value="Unassembled WGS sequence"/>
</dbReference>
<accession>A0A9W7BB34</accession>
<dbReference type="EMBL" id="BRXX01000071">
    <property type="protein sequence ID" value="GMH87366.1"/>
    <property type="molecule type" value="Genomic_DNA"/>
</dbReference>
<proteinExistence type="predicted"/>
<reference evidence="3" key="1">
    <citation type="journal article" date="2023" name="Commun. Biol.">
        <title>Genome analysis of Parmales, the sister group of diatoms, reveals the evolutionary specialization of diatoms from phago-mixotrophs to photoautotrophs.</title>
        <authorList>
            <person name="Ban H."/>
            <person name="Sato S."/>
            <person name="Yoshikawa S."/>
            <person name="Yamada K."/>
            <person name="Nakamura Y."/>
            <person name="Ichinomiya M."/>
            <person name="Sato N."/>
            <person name="Blanc-Mathieu R."/>
            <person name="Endo H."/>
            <person name="Kuwata A."/>
            <person name="Ogata H."/>
        </authorList>
    </citation>
    <scope>NUCLEOTIDE SEQUENCE [LARGE SCALE GENOMIC DNA]</scope>
    <source>
        <strain evidence="3">NIES 3699</strain>
    </source>
</reference>
<keyword evidence="3" id="KW-1185">Reference proteome</keyword>
<gene>
    <name evidence="2" type="ORF">TrVE_jg12459</name>
</gene>